<dbReference type="Proteomes" id="UP000022272">
    <property type="component" value="Unassembled WGS sequence"/>
</dbReference>
<gene>
    <name evidence="1" type="ORF">M076_4875</name>
</gene>
<dbReference type="EMBL" id="JGDM01000151">
    <property type="protein sequence ID" value="EXZ42015.1"/>
    <property type="molecule type" value="Genomic_DNA"/>
</dbReference>
<protein>
    <submittedName>
        <fullName evidence="1">Uncharacterized protein</fullName>
    </submittedName>
</protein>
<proteinExistence type="predicted"/>
<sequence length="56" mass="6757">MFRFQDGADGRFCFSTRQRSGCPMQIRKLGNFKLPIFKRELLLRKNHSRDTTRQHE</sequence>
<evidence type="ECO:0000313" key="2">
    <source>
        <dbReference type="Proteomes" id="UP000022272"/>
    </source>
</evidence>
<comment type="caution">
    <text evidence="1">The sequence shown here is derived from an EMBL/GenBank/DDBJ whole genome shotgun (WGS) entry which is preliminary data.</text>
</comment>
<dbReference type="AlphaFoldDB" id="A0A015Y6C1"/>
<reference evidence="1 2" key="1">
    <citation type="submission" date="2014-02" db="EMBL/GenBank/DDBJ databases">
        <authorList>
            <person name="Sears C."/>
            <person name="Carroll K."/>
            <person name="Sack B.R."/>
            <person name="Qadri F."/>
            <person name="Myers L.L."/>
            <person name="Chung G.-T."/>
            <person name="Escheverria P."/>
            <person name="Fraser C.M."/>
            <person name="Sadzewicz L."/>
            <person name="Shefchek K.A."/>
            <person name="Tallon L."/>
            <person name="Das S.P."/>
            <person name="Daugherty S."/>
            <person name="Mongodin E.F."/>
        </authorList>
    </citation>
    <scope>NUCLEOTIDE SEQUENCE [LARGE SCALE GENOMIC DNA]</scope>
    <source>
        <strain evidence="1 2">2-F-2 #4</strain>
    </source>
</reference>
<organism evidence="1 2">
    <name type="scientific">Bacteroides fragilis str. 2-F-2 #4</name>
    <dbReference type="NCBI Taxonomy" id="1339280"/>
    <lineage>
        <taxon>Bacteria</taxon>
        <taxon>Pseudomonadati</taxon>
        <taxon>Bacteroidota</taxon>
        <taxon>Bacteroidia</taxon>
        <taxon>Bacteroidales</taxon>
        <taxon>Bacteroidaceae</taxon>
        <taxon>Bacteroides</taxon>
    </lineage>
</organism>
<evidence type="ECO:0000313" key="1">
    <source>
        <dbReference type="EMBL" id="EXZ42015.1"/>
    </source>
</evidence>
<accession>A0A015Y6C1</accession>
<name>A0A015Y6C1_BACFG</name>